<evidence type="ECO:0000256" key="4">
    <source>
        <dbReference type="ARBA" id="ARBA00023157"/>
    </source>
</evidence>
<feature type="domain" description="Carboxylesterase type B" evidence="7">
    <location>
        <begin position="337"/>
        <end position="509"/>
    </location>
</feature>
<keyword evidence="2" id="KW-0719">Serine esterase</keyword>
<evidence type="ECO:0000256" key="3">
    <source>
        <dbReference type="ARBA" id="ARBA00022801"/>
    </source>
</evidence>
<evidence type="ECO:0000259" key="7">
    <source>
        <dbReference type="Pfam" id="PF00135"/>
    </source>
</evidence>
<feature type="chain" id="PRO_5043093873" description="Carboxylic ester hydrolase" evidence="6">
    <location>
        <begin position="20"/>
        <end position="541"/>
    </location>
</feature>
<evidence type="ECO:0000313" key="8">
    <source>
        <dbReference type="EMBL" id="KAK9688328.1"/>
    </source>
</evidence>
<dbReference type="InterPro" id="IPR029058">
    <property type="entry name" value="AB_hydrolase_fold"/>
</dbReference>
<feature type="domain" description="Carboxylesterase type B" evidence="7">
    <location>
        <begin position="24"/>
        <end position="332"/>
    </location>
</feature>
<protein>
    <recommendedName>
        <fullName evidence="6">Carboxylic ester hydrolase</fullName>
        <ecNumber evidence="6">3.1.1.-</ecNumber>
    </recommendedName>
</protein>
<name>A0AAW1IFD7_POPJA</name>
<gene>
    <name evidence="8" type="ORF">QE152_g35626</name>
</gene>
<proteinExistence type="inferred from homology"/>
<dbReference type="Proteomes" id="UP001458880">
    <property type="component" value="Unassembled WGS sequence"/>
</dbReference>
<organism evidence="8 9">
    <name type="scientific">Popillia japonica</name>
    <name type="common">Japanese beetle</name>
    <dbReference type="NCBI Taxonomy" id="7064"/>
    <lineage>
        <taxon>Eukaryota</taxon>
        <taxon>Metazoa</taxon>
        <taxon>Ecdysozoa</taxon>
        <taxon>Arthropoda</taxon>
        <taxon>Hexapoda</taxon>
        <taxon>Insecta</taxon>
        <taxon>Pterygota</taxon>
        <taxon>Neoptera</taxon>
        <taxon>Endopterygota</taxon>
        <taxon>Coleoptera</taxon>
        <taxon>Polyphaga</taxon>
        <taxon>Scarabaeiformia</taxon>
        <taxon>Scarabaeidae</taxon>
        <taxon>Rutelinae</taxon>
        <taxon>Popillia</taxon>
    </lineage>
</organism>
<dbReference type="AlphaFoldDB" id="A0AAW1IFD7"/>
<dbReference type="InterPro" id="IPR019819">
    <property type="entry name" value="Carboxylesterase_B_CS"/>
</dbReference>
<comment type="caution">
    <text evidence="8">The sequence shown here is derived from an EMBL/GenBank/DDBJ whole genome shotgun (WGS) entry which is preliminary data.</text>
</comment>
<evidence type="ECO:0000313" key="9">
    <source>
        <dbReference type="Proteomes" id="UP001458880"/>
    </source>
</evidence>
<dbReference type="InterPro" id="IPR002018">
    <property type="entry name" value="CarbesteraseB"/>
</dbReference>
<evidence type="ECO:0000256" key="5">
    <source>
        <dbReference type="ARBA" id="ARBA00023180"/>
    </source>
</evidence>
<dbReference type="Gene3D" id="3.40.50.1820">
    <property type="entry name" value="alpha/beta hydrolase"/>
    <property type="match status" value="1"/>
</dbReference>
<dbReference type="SUPFAM" id="SSF53474">
    <property type="entry name" value="alpha/beta-Hydrolases"/>
    <property type="match status" value="1"/>
</dbReference>
<keyword evidence="5" id="KW-0325">Glycoprotein</keyword>
<accession>A0AAW1IFD7</accession>
<dbReference type="PANTHER" id="PTHR11559">
    <property type="entry name" value="CARBOXYLESTERASE"/>
    <property type="match status" value="1"/>
</dbReference>
<reference evidence="8 9" key="1">
    <citation type="journal article" date="2024" name="BMC Genomics">
        <title>De novo assembly and annotation of Popillia japonica's genome with initial clues to its potential as an invasive pest.</title>
        <authorList>
            <person name="Cucini C."/>
            <person name="Boschi S."/>
            <person name="Funari R."/>
            <person name="Cardaioli E."/>
            <person name="Iannotti N."/>
            <person name="Marturano G."/>
            <person name="Paoli F."/>
            <person name="Bruttini M."/>
            <person name="Carapelli A."/>
            <person name="Frati F."/>
            <person name="Nardi F."/>
        </authorList>
    </citation>
    <scope>NUCLEOTIDE SEQUENCE [LARGE SCALE GENOMIC DNA]</scope>
    <source>
        <strain evidence="8">DMR45628</strain>
    </source>
</reference>
<dbReference type="PROSITE" id="PS00941">
    <property type="entry name" value="CARBOXYLESTERASE_B_2"/>
    <property type="match status" value="1"/>
</dbReference>
<evidence type="ECO:0000256" key="6">
    <source>
        <dbReference type="RuleBase" id="RU361235"/>
    </source>
</evidence>
<comment type="similarity">
    <text evidence="1 6">Belongs to the type-B carboxylesterase/lipase family.</text>
</comment>
<feature type="signal peptide" evidence="6">
    <location>
        <begin position="1"/>
        <end position="19"/>
    </location>
</feature>
<keyword evidence="6" id="KW-0732">Signal</keyword>
<keyword evidence="3 6" id="KW-0378">Hydrolase</keyword>
<dbReference type="EMBL" id="JASPKY010000595">
    <property type="protein sequence ID" value="KAK9688328.1"/>
    <property type="molecule type" value="Genomic_DNA"/>
</dbReference>
<evidence type="ECO:0000256" key="1">
    <source>
        <dbReference type="ARBA" id="ARBA00005964"/>
    </source>
</evidence>
<dbReference type="Pfam" id="PF00135">
    <property type="entry name" value="COesterase"/>
    <property type="match status" value="2"/>
</dbReference>
<sequence>MLKHQIVVFLFFIIGKCLCQDDILLQIPQGILKGVQRTDRKNGIFYSFQKIPYAKPPIHELRFKEPEAAENWEGTLDATNDLPSCIQGGEAGVAGGQEDCLYLNVYTPQKPADSYDTYKSVMVFIHGGSFAANSASETLHSPVFLMPEDIVLVTINYRLGIFGSFSLNDTSLDYPGNLGLKDQALGLKWVKDNIKRFGGNENDITIFGESAGGVSIHLQVLSPLSAGNFHKAIIQSGTAISPWAQGVPNSGVLLATALGISTDNPQEMINQLLALDVSAIQTVSLVLDDSLNYPIVEPEGPNSFLTKNPLAIIQEGTYNQVPLMVGSTNAEERDTDEANELLQKIFDFYFDGEEPTLQNHEMSLINLFTDIWFGYPAVRLALEHVKTAKNPIYFYRFSADTELNVYKRRDLTTANFPGAAHGDELGYLFRTFLHDTIISEITPDSVEDKAIDRITALWTRFAKYGDPTSGDFNEFKWEPVTNDTFNYVDFGSTTTNPGVNPDEDRMNFWHDVYSSSNFLTYSKSLLIVVSIVSTLLFNSKE</sequence>
<dbReference type="GO" id="GO:0052689">
    <property type="term" value="F:carboxylic ester hydrolase activity"/>
    <property type="evidence" value="ECO:0007669"/>
    <property type="project" value="UniProtKB-KW"/>
</dbReference>
<dbReference type="EC" id="3.1.1.-" evidence="6"/>
<evidence type="ECO:0000256" key="2">
    <source>
        <dbReference type="ARBA" id="ARBA00022487"/>
    </source>
</evidence>
<dbReference type="PROSITE" id="PS00122">
    <property type="entry name" value="CARBOXYLESTERASE_B_1"/>
    <property type="match status" value="1"/>
</dbReference>
<keyword evidence="4" id="KW-1015">Disulfide bond</keyword>
<dbReference type="InterPro" id="IPR019826">
    <property type="entry name" value="Carboxylesterase_B_AS"/>
</dbReference>
<dbReference type="InterPro" id="IPR050309">
    <property type="entry name" value="Type-B_Carboxylest/Lipase"/>
</dbReference>
<keyword evidence="9" id="KW-1185">Reference proteome</keyword>